<dbReference type="Proteomes" id="UP000183760">
    <property type="component" value="Unassembled WGS sequence"/>
</dbReference>
<evidence type="ECO:0000313" key="3">
    <source>
        <dbReference type="EMBL" id="SEU30124.1"/>
    </source>
</evidence>
<protein>
    <submittedName>
        <fullName evidence="2">Uncharacterized protein</fullName>
    </submittedName>
</protein>
<reference evidence="3 4" key="1">
    <citation type="submission" date="2016-10" db="EMBL/GenBank/DDBJ databases">
        <authorList>
            <person name="Varghese N."/>
            <person name="Submissions S."/>
        </authorList>
    </citation>
    <scope>NUCLEOTIDE SEQUENCE [LARGE SCALE GENOMIC DNA]</scope>
    <source>
        <strain evidence="3 4">DSM 16525</strain>
    </source>
</reference>
<dbReference type="EMBL" id="FOIB01000008">
    <property type="protein sequence ID" value="SEU30124.1"/>
    <property type="molecule type" value="Genomic_DNA"/>
</dbReference>
<sequence>MKSPASDPRSLLDALRAGTALSDLPADKVEAARALAREGHVATPAEVEALPEPLAAALLEASVLAGQPALAEALSASSMKPLAKLAKKALYRLRSRGVAVAEAPRVAPTESPVPAPTSDALPALASIITGRGERALVLGRAIRGGGIEVVQALLTDEHGVIQLQLGEKGRGAWRRVIKEGLEQGGTLELPVQEAAALLAEAAGLNLRTHTPFPEGLDVALRHFGVQPQLEPTTLPAPEPDDVRRSREGDLLHETAEMAAWLPPEPVVKRLLAKLDEVVVSPLALSDVQRQDQLQSAVASVAQDFFSPDMARRYALRLWRMADFFERTGRAREADVARGEARRLFHGADQPFSRFAERLFEKVLGLVAAAGARAEAATQRAPGAASSGAREPTASAEAAPMQERRSPGGLILP</sequence>
<reference evidence="2 5" key="2">
    <citation type="submission" date="2019-07" db="EMBL/GenBank/DDBJ databases">
        <title>Whole genome shotgun sequence of Myxococcus fulvus NBRC 100333.</title>
        <authorList>
            <person name="Hosoyama A."/>
            <person name="Uohara A."/>
            <person name="Ohji S."/>
            <person name="Ichikawa N."/>
        </authorList>
    </citation>
    <scope>NUCLEOTIDE SEQUENCE [LARGE SCALE GENOMIC DNA]</scope>
    <source>
        <strain evidence="2 5">NBRC 100333</strain>
    </source>
</reference>
<organism evidence="2 5">
    <name type="scientific">Myxococcus fulvus</name>
    <dbReference type="NCBI Taxonomy" id="33"/>
    <lineage>
        <taxon>Bacteria</taxon>
        <taxon>Pseudomonadati</taxon>
        <taxon>Myxococcota</taxon>
        <taxon>Myxococcia</taxon>
        <taxon>Myxococcales</taxon>
        <taxon>Cystobacterineae</taxon>
        <taxon>Myxococcaceae</taxon>
        <taxon>Myxococcus</taxon>
    </lineage>
</organism>
<evidence type="ECO:0000256" key="1">
    <source>
        <dbReference type="SAM" id="MobiDB-lite"/>
    </source>
</evidence>
<dbReference type="EMBL" id="BJXR01000030">
    <property type="protein sequence ID" value="GEN08660.1"/>
    <property type="molecule type" value="Genomic_DNA"/>
</dbReference>
<comment type="caution">
    <text evidence="2">The sequence shown here is derived from an EMBL/GenBank/DDBJ whole genome shotgun (WGS) entry which is preliminary data.</text>
</comment>
<evidence type="ECO:0000313" key="4">
    <source>
        <dbReference type="Proteomes" id="UP000183760"/>
    </source>
</evidence>
<dbReference type="AlphaFoldDB" id="A0A511T3D0"/>
<feature type="region of interest" description="Disordered" evidence="1">
    <location>
        <begin position="377"/>
        <end position="412"/>
    </location>
</feature>
<keyword evidence="4" id="KW-1185">Reference proteome</keyword>
<evidence type="ECO:0000313" key="5">
    <source>
        <dbReference type="Proteomes" id="UP000321514"/>
    </source>
</evidence>
<dbReference type="Proteomes" id="UP000321514">
    <property type="component" value="Unassembled WGS sequence"/>
</dbReference>
<accession>A0A511T3D0</accession>
<dbReference type="OrthoDB" id="5382353at2"/>
<name>A0A511T3D0_MYXFU</name>
<gene>
    <name evidence="2" type="ORF">MFU01_36970</name>
    <name evidence="3" type="ORF">SAMN05443572_108298</name>
</gene>
<proteinExistence type="predicted"/>
<dbReference type="RefSeq" id="WP_074957313.1">
    <property type="nucleotide sequence ID" value="NZ_BJXR01000030.1"/>
</dbReference>
<evidence type="ECO:0000313" key="2">
    <source>
        <dbReference type="EMBL" id="GEN08660.1"/>
    </source>
</evidence>